<evidence type="ECO:0000313" key="6">
    <source>
        <dbReference type="Proteomes" id="UP000253034"/>
    </source>
</evidence>
<protein>
    <recommendedName>
        <fullName evidence="4">Calcineurin-like phosphoesterase domain-containing protein</fullName>
    </recommendedName>
</protein>
<dbReference type="PANTHER" id="PTHR31302:SF31">
    <property type="entry name" value="PHOSPHODIESTERASE YAEI"/>
    <property type="match status" value="1"/>
</dbReference>
<gene>
    <name evidence="5" type="ORF">DFR58_1243</name>
</gene>
<name>A0A369ASS7_9FIRM</name>
<keyword evidence="2" id="KW-0378">Hydrolase</keyword>
<keyword evidence="3" id="KW-0472">Membrane</keyword>
<reference evidence="5 6" key="1">
    <citation type="submission" date="2018-07" db="EMBL/GenBank/DDBJ databases">
        <title>Genomic Encyclopedia of Type Strains, Phase IV (KMG-IV): sequencing the most valuable type-strain genomes for metagenomic binning, comparative biology and taxonomic classification.</title>
        <authorList>
            <person name="Goeker M."/>
        </authorList>
    </citation>
    <scope>NUCLEOTIDE SEQUENCE [LARGE SCALE GENOMIC DNA]</scope>
    <source>
        <strain evidence="5 6">DSM 27016</strain>
    </source>
</reference>
<dbReference type="SUPFAM" id="SSF56300">
    <property type="entry name" value="Metallo-dependent phosphatases"/>
    <property type="match status" value="1"/>
</dbReference>
<dbReference type="InterPro" id="IPR029052">
    <property type="entry name" value="Metallo-depent_PP-like"/>
</dbReference>
<dbReference type="Pfam" id="PF00149">
    <property type="entry name" value="Metallophos"/>
    <property type="match status" value="1"/>
</dbReference>
<dbReference type="InterPro" id="IPR051158">
    <property type="entry name" value="Metallophosphoesterase_sf"/>
</dbReference>
<evidence type="ECO:0000259" key="4">
    <source>
        <dbReference type="Pfam" id="PF00149"/>
    </source>
</evidence>
<accession>A0A369ASS7</accession>
<organism evidence="5 6">
    <name type="scientific">Anaerobacterium chartisolvens</name>
    <dbReference type="NCBI Taxonomy" id="1297424"/>
    <lineage>
        <taxon>Bacteria</taxon>
        <taxon>Bacillati</taxon>
        <taxon>Bacillota</taxon>
        <taxon>Clostridia</taxon>
        <taxon>Eubacteriales</taxon>
        <taxon>Oscillospiraceae</taxon>
        <taxon>Anaerobacterium</taxon>
    </lineage>
</organism>
<comment type="caution">
    <text evidence="5">The sequence shown here is derived from an EMBL/GenBank/DDBJ whole genome shotgun (WGS) entry which is preliminary data.</text>
</comment>
<dbReference type="RefSeq" id="WP_114299047.1">
    <property type="nucleotide sequence ID" value="NZ_QPJT01000024.1"/>
</dbReference>
<keyword evidence="3" id="KW-1133">Transmembrane helix</keyword>
<keyword evidence="6" id="KW-1185">Reference proteome</keyword>
<dbReference type="GO" id="GO:0046872">
    <property type="term" value="F:metal ion binding"/>
    <property type="evidence" value="ECO:0007669"/>
    <property type="project" value="UniProtKB-KW"/>
</dbReference>
<evidence type="ECO:0000256" key="2">
    <source>
        <dbReference type="ARBA" id="ARBA00022801"/>
    </source>
</evidence>
<feature type="domain" description="Calcineurin-like phosphoesterase" evidence="4">
    <location>
        <begin position="49"/>
        <end position="210"/>
    </location>
</feature>
<dbReference type="OrthoDB" id="9780884at2"/>
<dbReference type="AlphaFoldDB" id="A0A369ASS7"/>
<dbReference type="EMBL" id="QPJT01000024">
    <property type="protein sequence ID" value="RCX12053.1"/>
    <property type="molecule type" value="Genomic_DNA"/>
</dbReference>
<dbReference type="CDD" id="cd07385">
    <property type="entry name" value="MPP_YkuE_C"/>
    <property type="match status" value="1"/>
</dbReference>
<evidence type="ECO:0000313" key="5">
    <source>
        <dbReference type="EMBL" id="RCX12053.1"/>
    </source>
</evidence>
<dbReference type="GO" id="GO:0009245">
    <property type="term" value="P:lipid A biosynthetic process"/>
    <property type="evidence" value="ECO:0007669"/>
    <property type="project" value="TreeGrafter"/>
</dbReference>
<keyword evidence="3" id="KW-0812">Transmembrane</keyword>
<evidence type="ECO:0000256" key="3">
    <source>
        <dbReference type="SAM" id="Phobius"/>
    </source>
</evidence>
<keyword evidence="1" id="KW-0479">Metal-binding</keyword>
<dbReference type="PANTHER" id="PTHR31302">
    <property type="entry name" value="TRANSMEMBRANE PROTEIN WITH METALLOPHOSPHOESTERASE DOMAIN-RELATED"/>
    <property type="match status" value="1"/>
</dbReference>
<dbReference type="Proteomes" id="UP000253034">
    <property type="component" value="Unassembled WGS sequence"/>
</dbReference>
<dbReference type="GO" id="GO:0008758">
    <property type="term" value="F:UDP-2,3-diacylglucosamine hydrolase activity"/>
    <property type="evidence" value="ECO:0007669"/>
    <property type="project" value="TreeGrafter"/>
</dbReference>
<evidence type="ECO:0000256" key="1">
    <source>
        <dbReference type="ARBA" id="ARBA00022723"/>
    </source>
</evidence>
<dbReference type="InterPro" id="IPR004843">
    <property type="entry name" value="Calcineurin-like_PHP"/>
</dbReference>
<sequence>MRKTKRIILYIFILGFAALIYSFIEPFWLQTKEVTISSKDIPASFNDVRLVFVADIHHGPYFSRSRVHNLVERINALNPDIVLLGGDYVHREPKYIEPCFEELSNLKAAIGKYGVLGNHDHWESAELTRQCMENAGIEIMDNRAAWINKSIDRIKIGGVGDMFEDRQDINPTINDVKENDFVMLLSHSPDYAEKIKTKKIDLVLSGHTHGGQVTLFGLWAPLIPSKYGQKYRTGIIETDYTKVLVTNGVGTITPPVRFFARPEIVLIHLKSEAIKGLGNKTEFRKDKQPLPGNYTQRERSQSLILRTEMIDT</sequence>
<dbReference type="Gene3D" id="3.60.21.10">
    <property type="match status" value="1"/>
</dbReference>
<feature type="transmembrane region" description="Helical" evidence="3">
    <location>
        <begin position="7"/>
        <end position="29"/>
    </location>
</feature>
<proteinExistence type="predicted"/>
<dbReference type="GO" id="GO:0016020">
    <property type="term" value="C:membrane"/>
    <property type="evidence" value="ECO:0007669"/>
    <property type="project" value="GOC"/>
</dbReference>